<evidence type="ECO:0000313" key="3">
    <source>
        <dbReference type="Proteomes" id="UP001497512"/>
    </source>
</evidence>
<proteinExistence type="predicted"/>
<evidence type="ECO:0000313" key="2">
    <source>
        <dbReference type="EMBL" id="CAK9215768.1"/>
    </source>
</evidence>
<protein>
    <submittedName>
        <fullName evidence="2">Uncharacterized protein</fullName>
    </submittedName>
</protein>
<accession>A0ABP0UCU4</accession>
<reference evidence="2" key="1">
    <citation type="submission" date="2024-02" db="EMBL/GenBank/DDBJ databases">
        <authorList>
            <consortium name="ELIXIR-Norway"/>
            <consortium name="Elixir Norway"/>
        </authorList>
    </citation>
    <scope>NUCLEOTIDE SEQUENCE</scope>
</reference>
<dbReference type="Proteomes" id="UP001497512">
    <property type="component" value="Chromosome 2"/>
</dbReference>
<evidence type="ECO:0000256" key="1">
    <source>
        <dbReference type="SAM" id="MobiDB-lite"/>
    </source>
</evidence>
<organism evidence="2 3">
    <name type="scientific">Sphagnum troendelagicum</name>
    <dbReference type="NCBI Taxonomy" id="128251"/>
    <lineage>
        <taxon>Eukaryota</taxon>
        <taxon>Viridiplantae</taxon>
        <taxon>Streptophyta</taxon>
        <taxon>Embryophyta</taxon>
        <taxon>Bryophyta</taxon>
        <taxon>Sphagnophytina</taxon>
        <taxon>Sphagnopsida</taxon>
        <taxon>Sphagnales</taxon>
        <taxon>Sphagnaceae</taxon>
        <taxon>Sphagnum</taxon>
    </lineage>
</organism>
<dbReference type="EMBL" id="OZ019894">
    <property type="protein sequence ID" value="CAK9215768.1"/>
    <property type="molecule type" value="Genomic_DNA"/>
</dbReference>
<name>A0ABP0UCU4_9BRYO</name>
<sequence>MAKEGGSSMSASKIECDTSSNEEQSEEQSDSTSSKWQQRNVLLKEGVHSLQKAYSTAKEVKNLGNKRTATRTLDQV</sequence>
<gene>
    <name evidence="2" type="ORF">CSSPTR1EN2_LOCUS12917</name>
</gene>
<feature type="region of interest" description="Disordered" evidence="1">
    <location>
        <begin position="1"/>
        <end position="39"/>
    </location>
</feature>
<keyword evidence="3" id="KW-1185">Reference proteome</keyword>